<organism evidence="2 3">
    <name type="scientific">Dreissena polymorpha</name>
    <name type="common">Zebra mussel</name>
    <name type="synonym">Mytilus polymorpha</name>
    <dbReference type="NCBI Taxonomy" id="45954"/>
    <lineage>
        <taxon>Eukaryota</taxon>
        <taxon>Metazoa</taxon>
        <taxon>Spiralia</taxon>
        <taxon>Lophotrochozoa</taxon>
        <taxon>Mollusca</taxon>
        <taxon>Bivalvia</taxon>
        <taxon>Autobranchia</taxon>
        <taxon>Heteroconchia</taxon>
        <taxon>Euheterodonta</taxon>
        <taxon>Imparidentia</taxon>
        <taxon>Neoheterodontei</taxon>
        <taxon>Myida</taxon>
        <taxon>Dreissenoidea</taxon>
        <taxon>Dreissenidae</taxon>
        <taxon>Dreissena</taxon>
    </lineage>
</organism>
<sequence>MSSVSVVCMWALYRCVRCTSDYVCARPTKEQHSFHSEPPSSFFARLSPIQTMHQEVLATPQFQRLLIGHLLDDRREGLCFSSLVLGEHARYSYIIYGDIGSSPMYYFDWP</sequence>
<reference evidence="2" key="1">
    <citation type="journal article" date="2019" name="bioRxiv">
        <title>The Genome of the Zebra Mussel, Dreissena polymorpha: A Resource for Invasive Species Research.</title>
        <authorList>
            <person name="McCartney M.A."/>
            <person name="Auch B."/>
            <person name="Kono T."/>
            <person name="Mallez S."/>
            <person name="Zhang Y."/>
            <person name="Obille A."/>
            <person name="Becker A."/>
            <person name="Abrahante J.E."/>
            <person name="Garbe J."/>
            <person name="Badalamenti J.P."/>
            <person name="Herman A."/>
            <person name="Mangelson H."/>
            <person name="Liachko I."/>
            <person name="Sullivan S."/>
            <person name="Sone E.D."/>
            <person name="Koren S."/>
            <person name="Silverstein K.A.T."/>
            <person name="Beckman K.B."/>
            <person name="Gohl D.M."/>
        </authorList>
    </citation>
    <scope>NUCLEOTIDE SEQUENCE</scope>
    <source>
        <strain evidence="2">Duluth1</strain>
        <tissue evidence="2">Whole animal</tissue>
    </source>
</reference>
<keyword evidence="3" id="KW-1185">Reference proteome</keyword>
<dbReference type="EMBL" id="JAIWYP010000001">
    <property type="protein sequence ID" value="KAH3896071.1"/>
    <property type="molecule type" value="Genomic_DNA"/>
</dbReference>
<evidence type="ECO:0000313" key="3">
    <source>
        <dbReference type="Proteomes" id="UP000828390"/>
    </source>
</evidence>
<name>A0A9D4S8W5_DREPO</name>
<feature type="signal peptide" evidence="1">
    <location>
        <begin position="1"/>
        <end position="18"/>
    </location>
</feature>
<dbReference type="Proteomes" id="UP000828390">
    <property type="component" value="Unassembled WGS sequence"/>
</dbReference>
<accession>A0A9D4S8W5</accession>
<evidence type="ECO:0000256" key="1">
    <source>
        <dbReference type="SAM" id="SignalP"/>
    </source>
</evidence>
<gene>
    <name evidence="2" type="ORF">DPMN_020244</name>
</gene>
<protein>
    <recommendedName>
        <fullName evidence="4">Secreted protein</fullName>
    </recommendedName>
</protein>
<evidence type="ECO:0008006" key="4">
    <source>
        <dbReference type="Google" id="ProtNLM"/>
    </source>
</evidence>
<keyword evidence="1" id="KW-0732">Signal</keyword>
<proteinExistence type="predicted"/>
<dbReference type="AlphaFoldDB" id="A0A9D4S8W5"/>
<evidence type="ECO:0000313" key="2">
    <source>
        <dbReference type="EMBL" id="KAH3896071.1"/>
    </source>
</evidence>
<comment type="caution">
    <text evidence="2">The sequence shown here is derived from an EMBL/GenBank/DDBJ whole genome shotgun (WGS) entry which is preliminary data.</text>
</comment>
<reference evidence="2" key="2">
    <citation type="submission" date="2020-11" db="EMBL/GenBank/DDBJ databases">
        <authorList>
            <person name="McCartney M.A."/>
            <person name="Auch B."/>
            <person name="Kono T."/>
            <person name="Mallez S."/>
            <person name="Becker A."/>
            <person name="Gohl D.M."/>
            <person name="Silverstein K.A.T."/>
            <person name="Koren S."/>
            <person name="Bechman K.B."/>
            <person name="Herman A."/>
            <person name="Abrahante J.E."/>
            <person name="Garbe J."/>
        </authorList>
    </citation>
    <scope>NUCLEOTIDE SEQUENCE</scope>
    <source>
        <strain evidence="2">Duluth1</strain>
        <tissue evidence="2">Whole animal</tissue>
    </source>
</reference>
<feature type="chain" id="PRO_5039337291" description="Secreted protein" evidence="1">
    <location>
        <begin position="19"/>
        <end position="110"/>
    </location>
</feature>